<dbReference type="RefSeq" id="XP_040707918.1">
    <property type="nucleotide sequence ID" value="XM_040840394.1"/>
</dbReference>
<dbReference type="GeneID" id="63756467"/>
<evidence type="ECO:0000259" key="2">
    <source>
        <dbReference type="Pfam" id="PF03061"/>
    </source>
</evidence>
<dbReference type="AlphaFoldDB" id="A0A1L9TXK5"/>
<evidence type="ECO:0000313" key="4">
    <source>
        <dbReference type="Proteomes" id="UP000184356"/>
    </source>
</evidence>
<sequence length="266" mass="29168">SIPRSLSRLLRKQTPATAARVSRTATIPIRTAQTQAAPSALKSTPPPFQHQHAHQQPPSTSTPNSKIHDTSEDVIANHPILHILRQDRSLKEARPHLSMPPTLRPSHFVAGTLAGDGKLTSAPYMFLSRPSKRDQNANGEPRQSRGVTVFHTGTHMCGHPGYVHGGFLSVMFDEVFAHTVAQSFRSGTGMTANLNVDFRKPALPERVYVLRAETVKVEGRKAWVEGKMMMMPAGSGGEEEAVLVAEARALFIEPKFAESMVPVYRN</sequence>
<feature type="region of interest" description="Disordered" evidence="1">
    <location>
        <begin position="1"/>
        <end position="69"/>
    </location>
</feature>
<dbReference type="EMBL" id="KV878582">
    <property type="protein sequence ID" value="OJJ64112.1"/>
    <property type="molecule type" value="Genomic_DNA"/>
</dbReference>
<dbReference type="Gene3D" id="3.10.129.10">
    <property type="entry name" value="Hotdog Thioesterase"/>
    <property type="match status" value="1"/>
</dbReference>
<dbReference type="Proteomes" id="UP000184356">
    <property type="component" value="Unassembled WGS sequence"/>
</dbReference>
<reference evidence="4" key="1">
    <citation type="journal article" date="2017" name="Genome Biol.">
        <title>Comparative genomics reveals high biological diversity and specific adaptations in the industrially and medically important fungal genus Aspergillus.</title>
        <authorList>
            <person name="de Vries R.P."/>
            <person name="Riley R."/>
            <person name="Wiebenga A."/>
            <person name="Aguilar-Osorio G."/>
            <person name="Amillis S."/>
            <person name="Uchima C.A."/>
            <person name="Anderluh G."/>
            <person name="Asadollahi M."/>
            <person name="Askin M."/>
            <person name="Barry K."/>
            <person name="Battaglia E."/>
            <person name="Bayram O."/>
            <person name="Benocci T."/>
            <person name="Braus-Stromeyer S.A."/>
            <person name="Caldana C."/>
            <person name="Canovas D."/>
            <person name="Cerqueira G.C."/>
            <person name="Chen F."/>
            <person name="Chen W."/>
            <person name="Choi C."/>
            <person name="Clum A."/>
            <person name="Dos Santos R.A."/>
            <person name="Damasio A.R."/>
            <person name="Diallinas G."/>
            <person name="Emri T."/>
            <person name="Fekete E."/>
            <person name="Flipphi M."/>
            <person name="Freyberg S."/>
            <person name="Gallo A."/>
            <person name="Gournas C."/>
            <person name="Habgood R."/>
            <person name="Hainaut M."/>
            <person name="Harispe M.L."/>
            <person name="Henrissat B."/>
            <person name="Hilden K.S."/>
            <person name="Hope R."/>
            <person name="Hossain A."/>
            <person name="Karabika E."/>
            <person name="Karaffa L."/>
            <person name="Karanyi Z."/>
            <person name="Krasevec N."/>
            <person name="Kuo A."/>
            <person name="Kusch H."/>
            <person name="LaButti K."/>
            <person name="Lagendijk E.L."/>
            <person name="Lapidus A."/>
            <person name="Levasseur A."/>
            <person name="Lindquist E."/>
            <person name="Lipzen A."/>
            <person name="Logrieco A.F."/>
            <person name="MacCabe A."/>
            <person name="Maekelae M.R."/>
            <person name="Malavazi I."/>
            <person name="Melin P."/>
            <person name="Meyer V."/>
            <person name="Mielnichuk N."/>
            <person name="Miskei M."/>
            <person name="Molnar A.P."/>
            <person name="Mule G."/>
            <person name="Ngan C.Y."/>
            <person name="Orejas M."/>
            <person name="Orosz E."/>
            <person name="Ouedraogo J.P."/>
            <person name="Overkamp K.M."/>
            <person name="Park H.-S."/>
            <person name="Perrone G."/>
            <person name="Piumi F."/>
            <person name="Punt P.J."/>
            <person name="Ram A.F."/>
            <person name="Ramon A."/>
            <person name="Rauscher S."/>
            <person name="Record E."/>
            <person name="Riano-Pachon D.M."/>
            <person name="Robert V."/>
            <person name="Roehrig J."/>
            <person name="Ruller R."/>
            <person name="Salamov A."/>
            <person name="Salih N.S."/>
            <person name="Samson R.A."/>
            <person name="Sandor E."/>
            <person name="Sanguinetti M."/>
            <person name="Schuetze T."/>
            <person name="Sepcic K."/>
            <person name="Shelest E."/>
            <person name="Sherlock G."/>
            <person name="Sophianopoulou V."/>
            <person name="Squina F.M."/>
            <person name="Sun H."/>
            <person name="Susca A."/>
            <person name="Todd R.B."/>
            <person name="Tsang A."/>
            <person name="Unkles S.E."/>
            <person name="van de Wiele N."/>
            <person name="van Rossen-Uffink D."/>
            <person name="Oliveira J.V."/>
            <person name="Vesth T.C."/>
            <person name="Visser J."/>
            <person name="Yu J.-H."/>
            <person name="Zhou M."/>
            <person name="Andersen M.R."/>
            <person name="Archer D.B."/>
            <person name="Baker S.E."/>
            <person name="Benoit I."/>
            <person name="Brakhage A.A."/>
            <person name="Braus G.H."/>
            <person name="Fischer R."/>
            <person name="Frisvad J.C."/>
            <person name="Goldman G.H."/>
            <person name="Houbraken J."/>
            <person name="Oakley B."/>
            <person name="Pocsi I."/>
            <person name="Scazzocchio C."/>
            <person name="Seiboth B."/>
            <person name="vanKuyk P.A."/>
            <person name="Wortman J."/>
            <person name="Dyer P.S."/>
            <person name="Grigoriev I.V."/>
        </authorList>
    </citation>
    <scope>NUCLEOTIDE SEQUENCE [LARGE SCALE GENOMIC DNA]</scope>
    <source>
        <strain evidence="4">CBS 593.65</strain>
    </source>
</reference>
<feature type="domain" description="Thioesterase" evidence="2">
    <location>
        <begin position="161"/>
        <end position="226"/>
    </location>
</feature>
<proteinExistence type="predicted"/>
<dbReference type="VEuPathDB" id="FungiDB:ASPSYDRAFT_118886"/>
<feature type="non-terminal residue" evidence="3">
    <location>
        <position position="1"/>
    </location>
</feature>
<feature type="non-terminal residue" evidence="3">
    <location>
        <position position="266"/>
    </location>
</feature>
<keyword evidence="4" id="KW-1185">Reference proteome</keyword>
<dbReference type="CDD" id="cd03443">
    <property type="entry name" value="PaaI_thioesterase"/>
    <property type="match status" value="1"/>
</dbReference>
<evidence type="ECO:0000313" key="3">
    <source>
        <dbReference type="EMBL" id="OJJ64112.1"/>
    </source>
</evidence>
<dbReference type="Pfam" id="PF03061">
    <property type="entry name" value="4HBT"/>
    <property type="match status" value="1"/>
</dbReference>
<gene>
    <name evidence="3" type="ORF">ASPSYDRAFT_118886</name>
</gene>
<name>A0A1L9TXK5_9EURO</name>
<dbReference type="OrthoDB" id="506431at2759"/>
<dbReference type="InterPro" id="IPR006683">
    <property type="entry name" value="Thioestr_dom"/>
</dbReference>
<dbReference type="PANTHER" id="PTHR47260">
    <property type="entry name" value="UPF0644 PROTEIN PB2B4.06"/>
    <property type="match status" value="1"/>
</dbReference>
<dbReference type="InterPro" id="IPR052061">
    <property type="entry name" value="PTE-AB_protein"/>
</dbReference>
<accession>A0A1L9TXK5</accession>
<evidence type="ECO:0000256" key="1">
    <source>
        <dbReference type="SAM" id="MobiDB-lite"/>
    </source>
</evidence>
<dbReference type="STRING" id="1036612.A0A1L9TXK5"/>
<dbReference type="SUPFAM" id="SSF54637">
    <property type="entry name" value="Thioesterase/thiol ester dehydrase-isomerase"/>
    <property type="match status" value="1"/>
</dbReference>
<dbReference type="PANTHER" id="PTHR47260:SF2">
    <property type="entry name" value="THIOESTERASE DOMAIN-CONTAINING PROTEIN-RELATED"/>
    <property type="match status" value="1"/>
</dbReference>
<organism evidence="3 4">
    <name type="scientific">Aspergillus sydowii CBS 593.65</name>
    <dbReference type="NCBI Taxonomy" id="1036612"/>
    <lineage>
        <taxon>Eukaryota</taxon>
        <taxon>Fungi</taxon>
        <taxon>Dikarya</taxon>
        <taxon>Ascomycota</taxon>
        <taxon>Pezizomycotina</taxon>
        <taxon>Eurotiomycetes</taxon>
        <taxon>Eurotiomycetidae</taxon>
        <taxon>Eurotiales</taxon>
        <taxon>Aspergillaceae</taxon>
        <taxon>Aspergillus</taxon>
        <taxon>Aspergillus subgen. Nidulantes</taxon>
    </lineage>
</organism>
<protein>
    <recommendedName>
        <fullName evidence="2">Thioesterase domain-containing protein</fullName>
    </recommendedName>
</protein>
<dbReference type="InterPro" id="IPR029069">
    <property type="entry name" value="HotDog_dom_sf"/>
</dbReference>